<reference evidence="1" key="1">
    <citation type="submission" date="2021-02" db="EMBL/GenBank/DDBJ databases">
        <authorList>
            <person name="Dougan E. K."/>
            <person name="Rhodes N."/>
            <person name="Thang M."/>
            <person name="Chan C."/>
        </authorList>
    </citation>
    <scope>NUCLEOTIDE SEQUENCE</scope>
</reference>
<evidence type="ECO:0000313" key="2">
    <source>
        <dbReference type="Proteomes" id="UP000601435"/>
    </source>
</evidence>
<dbReference type="AlphaFoldDB" id="A0A812Y240"/>
<gene>
    <name evidence="1" type="ORF">SNEC2469_LOCUS21960</name>
</gene>
<protein>
    <submittedName>
        <fullName evidence="1">Uncharacterized protein</fullName>
    </submittedName>
</protein>
<sequence length="55" mass="5918">ASFISNTSDVIDRLEAADGQDNLVVVASRNVDTEVIRSQRVEAAVASRGVNQFAR</sequence>
<accession>A0A812Y240</accession>
<dbReference type="EMBL" id="CAJNJA010039380">
    <property type="protein sequence ID" value="CAE7756157.1"/>
    <property type="molecule type" value="Genomic_DNA"/>
</dbReference>
<organism evidence="1 2">
    <name type="scientific">Symbiodinium necroappetens</name>
    <dbReference type="NCBI Taxonomy" id="1628268"/>
    <lineage>
        <taxon>Eukaryota</taxon>
        <taxon>Sar</taxon>
        <taxon>Alveolata</taxon>
        <taxon>Dinophyceae</taxon>
        <taxon>Suessiales</taxon>
        <taxon>Symbiodiniaceae</taxon>
        <taxon>Symbiodinium</taxon>
    </lineage>
</organism>
<name>A0A812Y240_9DINO</name>
<feature type="non-terminal residue" evidence="1">
    <location>
        <position position="55"/>
    </location>
</feature>
<dbReference type="Proteomes" id="UP000601435">
    <property type="component" value="Unassembled WGS sequence"/>
</dbReference>
<proteinExistence type="predicted"/>
<comment type="caution">
    <text evidence="1">The sequence shown here is derived from an EMBL/GenBank/DDBJ whole genome shotgun (WGS) entry which is preliminary data.</text>
</comment>
<feature type="non-terminal residue" evidence="1">
    <location>
        <position position="1"/>
    </location>
</feature>
<keyword evidence="2" id="KW-1185">Reference proteome</keyword>
<evidence type="ECO:0000313" key="1">
    <source>
        <dbReference type="EMBL" id="CAE7756157.1"/>
    </source>
</evidence>